<dbReference type="EMBL" id="BKCJ010003588">
    <property type="protein sequence ID" value="GEU56004.1"/>
    <property type="molecule type" value="Genomic_DNA"/>
</dbReference>
<name>A0A6L2L735_TANCI</name>
<organism evidence="2">
    <name type="scientific">Tanacetum cinerariifolium</name>
    <name type="common">Dalmatian daisy</name>
    <name type="synonym">Chrysanthemum cinerariifolium</name>
    <dbReference type="NCBI Taxonomy" id="118510"/>
    <lineage>
        <taxon>Eukaryota</taxon>
        <taxon>Viridiplantae</taxon>
        <taxon>Streptophyta</taxon>
        <taxon>Embryophyta</taxon>
        <taxon>Tracheophyta</taxon>
        <taxon>Spermatophyta</taxon>
        <taxon>Magnoliopsida</taxon>
        <taxon>eudicotyledons</taxon>
        <taxon>Gunneridae</taxon>
        <taxon>Pentapetalae</taxon>
        <taxon>asterids</taxon>
        <taxon>campanulids</taxon>
        <taxon>Asterales</taxon>
        <taxon>Asteraceae</taxon>
        <taxon>Asteroideae</taxon>
        <taxon>Anthemideae</taxon>
        <taxon>Anthemidinae</taxon>
        <taxon>Tanacetum</taxon>
    </lineage>
</organism>
<accession>A0A6L2L735</accession>
<sequence>MLGSMSPELQRALENYKAYDMIQELKTMFEEQAKQEQFKTVKAFHACKQEDGRSVSPYFLKMKGYLDSLERLGCPIPKELGIQKDKKKPLVEKGKDKGNNNLAYALKPKIPPLPKRDNLAKESICHHCKEIGTFKKQEVETRSFKSVPGE</sequence>
<feature type="compositionally biased region" description="Basic and acidic residues" evidence="1">
    <location>
        <begin position="87"/>
        <end position="98"/>
    </location>
</feature>
<proteinExistence type="predicted"/>
<reference evidence="2" key="1">
    <citation type="journal article" date="2019" name="Sci. Rep.">
        <title>Draft genome of Tanacetum cinerariifolium, the natural source of mosquito coil.</title>
        <authorList>
            <person name="Yamashiro T."/>
            <person name="Shiraishi A."/>
            <person name="Satake H."/>
            <person name="Nakayama K."/>
        </authorList>
    </citation>
    <scope>NUCLEOTIDE SEQUENCE</scope>
</reference>
<feature type="region of interest" description="Disordered" evidence="1">
    <location>
        <begin position="87"/>
        <end position="108"/>
    </location>
</feature>
<evidence type="ECO:0000256" key="1">
    <source>
        <dbReference type="SAM" id="MobiDB-lite"/>
    </source>
</evidence>
<protein>
    <recommendedName>
        <fullName evidence="3">Zinc finger, CCHC-type</fullName>
    </recommendedName>
</protein>
<comment type="caution">
    <text evidence="2">The sequence shown here is derived from an EMBL/GenBank/DDBJ whole genome shotgun (WGS) entry which is preliminary data.</text>
</comment>
<gene>
    <name evidence="2" type="ORF">Tci_027982</name>
</gene>
<evidence type="ECO:0000313" key="2">
    <source>
        <dbReference type="EMBL" id="GEU56004.1"/>
    </source>
</evidence>
<evidence type="ECO:0008006" key="3">
    <source>
        <dbReference type="Google" id="ProtNLM"/>
    </source>
</evidence>
<dbReference type="AlphaFoldDB" id="A0A6L2L735"/>